<proteinExistence type="predicted"/>
<reference evidence="2 3" key="1">
    <citation type="submission" date="2018-05" db="EMBL/GenBank/DDBJ databases">
        <title>Complete genome sequence of Pseudomonas kribbensis 46-2(T).</title>
        <authorList>
            <person name="Jeong H."/>
            <person name="Lee S.-G."/>
            <person name="Rha E."/>
            <person name="Kim H."/>
        </authorList>
    </citation>
    <scope>NUCLEOTIDE SEQUENCE [LARGE SCALE GENOMIC DNA]</scope>
    <source>
        <strain evidence="2 3">46-2</strain>
    </source>
</reference>
<keyword evidence="3" id="KW-1185">Reference proteome</keyword>
<feature type="domain" description="DUF4123" evidence="1">
    <location>
        <begin position="33"/>
        <end position="145"/>
    </location>
</feature>
<accession>A0A345RJD1</accession>
<dbReference type="RefSeq" id="WP_114881162.1">
    <property type="nucleotide sequence ID" value="NZ_CP029608.1"/>
</dbReference>
<dbReference type="AlphaFoldDB" id="A0A345RJD1"/>
<dbReference type="Pfam" id="PF13503">
    <property type="entry name" value="DUF4123"/>
    <property type="match status" value="1"/>
</dbReference>
<name>A0A345RJD1_9PSED</name>
<sequence>MRRSAKNASAARRVSVRPDQWLKGEPLKPSEQLFAIFSSASAVEPLKAWPSNAQTPKPVWAETIYAEWDAVMPYVGIVDAGSEFLDWVATTESRDWGWLAISSAGLNAVVEHFRSLTQVLMPDGKAVFFRFWDGRFLLPILESSEMDAGQLLPVLTRGLVNGQTVEIEGRAQVSGREFPWWSVPEKLLAQFGDEARINNALQWLSEEQPALFEAFPADVLRCKVVRCFAVTASDESSASALLDYLRDESE</sequence>
<evidence type="ECO:0000259" key="1">
    <source>
        <dbReference type="Pfam" id="PF13503"/>
    </source>
</evidence>
<dbReference type="EMBL" id="CP029608">
    <property type="protein sequence ID" value="AXI59397.1"/>
    <property type="molecule type" value="Genomic_DNA"/>
</dbReference>
<dbReference type="KEGG" id="pke:DLD99_02580"/>
<protein>
    <recommendedName>
        <fullName evidence="1">DUF4123 domain-containing protein</fullName>
    </recommendedName>
</protein>
<evidence type="ECO:0000313" key="3">
    <source>
        <dbReference type="Proteomes" id="UP000253720"/>
    </source>
</evidence>
<dbReference type="InterPro" id="IPR025391">
    <property type="entry name" value="DUF4123"/>
</dbReference>
<organism evidence="2 3">
    <name type="scientific">Pseudomonas kribbensis</name>
    <dbReference type="NCBI Taxonomy" id="1628086"/>
    <lineage>
        <taxon>Bacteria</taxon>
        <taxon>Pseudomonadati</taxon>
        <taxon>Pseudomonadota</taxon>
        <taxon>Gammaproteobacteria</taxon>
        <taxon>Pseudomonadales</taxon>
        <taxon>Pseudomonadaceae</taxon>
        <taxon>Pseudomonas</taxon>
    </lineage>
</organism>
<dbReference type="Proteomes" id="UP000253720">
    <property type="component" value="Chromosome"/>
</dbReference>
<evidence type="ECO:0000313" key="2">
    <source>
        <dbReference type="EMBL" id="AXI59397.1"/>
    </source>
</evidence>
<gene>
    <name evidence="2" type="ORF">DLD99_02580</name>
</gene>